<dbReference type="AlphaFoldDB" id="A0A8K0KRZ0"/>
<evidence type="ECO:0000256" key="4">
    <source>
        <dbReference type="SAM" id="SignalP"/>
    </source>
</evidence>
<reference evidence="5" key="2">
    <citation type="submission" date="2017-10" db="EMBL/GenBank/DDBJ databases">
        <title>Ladona fulva Genome sequencing and assembly.</title>
        <authorList>
            <person name="Murali S."/>
            <person name="Richards S."/>
            <person name="Bandaranaike D."/>
            <person name="Bellair M."/>
            <person name="Blankenburg K."/>
            <person name="Chao H."/>
            <person name="Dinh H."/>
            <person name="Doddapaneni H."/>
            <person name="Dugan-Rocha S."/>
            <person name="Elkadiri S."/>
            <person name="Gnanaolivu R."/>
            <person name="Hernandez B."/>
            <person name="Skinner E."/>
            <person name="Javaid M."/>
            <person name="Lee S."/>
            <person name="Li M."/>
            <person name="Ming W."/>
            <person name="Munidasa M."/>
            <person name="Muniz J."/>
            <person name="Nguyen L."/>
            <person name="Hughes D."/>
            <person name="Osuji N."/>
            <person name="Pu L.-L."/>
            <person name="Puazo M."/>
            <person name="Qu C."/>
            <person name="Quiroz J."/>
            <person name="Raj R."/>
            <person name="Weissenberger G."/>
            <person name="Xin Y."/>
            <person name="Zou X."/>
            <person name="Han Y."/>
            <person name="Worley K."/>
            <person name="Muzny D."/>
            <person name="Gibbs R."/>
        </authorList>
    </citation>
    <scope>NUCLEOTIDE SEQUENCE</scope>
    <source>
        <strain evidence="5">Sampled in the wild</strain>
    </source>
</reference>
<name>A0A8K0KRZ0_LADFU</name>
<evidence type="ECO:0000256" key="1">
    <source>
        <dbReference type="ARBA" id="ARBA00004613"/>
    </source>
</evidence>
<comment type="subcellular location">
    <subcellularLocation>
        <location evidence="1">Secreted</location>
    </subcellularLocation>
</comment>
<comment type="similarity">
    <text evidence="2">Belongs to the major royal jelly protein family.</text>
</comment>
<organism evidence="5 6">
    <name type="scientific">Ladona fulva</name>
    <name type="common">Scarce chaser dragonfly</name>
    <name type="synonym">Libellula fulva</name>
    <dbReference type="NCBI Taxonomy" id="123851"/>
    <lineage>
        <taxon>Eukaryota</taxon>
        <taxon>Metazoa</taxon>
        <taxon>Ecdysozoa</taxon>
        <taxon>Arthropoda</taxon>
        <taxon>Hexapoda</taxon>
        <taxon>Insecta</taxon>
        <taxon>Pterygota</taxon>
        <taxon>Palaeoptera</taxon>
        <taxon>Odonata</taxon>
        <taxon>Epiprocta</taxon>
        <taxon>Anisoptera</taxon>
        <taxon>Libelluloidea</taxon>
        <taxon>Libellulidae</taxon>
        <taxon>Ladona</taxon>
    </lineage>
</organism>
<dbReference type="EMBL" id="KZ311704">
    <property type="protein sequence ID" value="KAG8240122.1"/>
    <property type="molecule type" value="Genomic_DNA"/>
</dbReference>
<feature type="signal peptide" evidence="4">
    <location>
        <begin position="1"/>
        <end position="22"/>
    </location>
</feature>
<protein>
    <recommendedName>
        <fullName evidence="7">Bee-milk protein</fullName>
    </recommendedName>
</protein>
<evidence type="ECO:0000256" key="2">
    <source>
        <dbReference type="ARBA" id="ARBA00009127"/>
    </source>
</evidence>
<evidence type="ECO:0000256" key="3">
    <source>
        <dbReference type="ARBA" id="ARBA00022525"/>
    </source>
</evidence>
<keyword evidence="6" id="KW-1185">Reference proteome</keyword>
<evidence type="ECO:0000313" key="6">
    <source>
        <dbReference type="Proteomes" id="UP000792457"/>
    </source>
</evidence>
<dbReference type="Pfam" id="PF03022">
    <property type="entry name" value="MRJP"/>
    <property type="match status" value="1"/>
</dbReference>
<evidence type="ECO:0008006" key="7">
    <source>
        <dbReference type="Google" id="ProtNLM"/>
    </source>
</evidence>
<reference evidence="5" key="1">
    <citation type="submission" date="2013-04" db="EMBL/GenBank/DDBJ databases">
        <authorList>
            <person name="Qu J."/>
            <person name="Murali S.C."/>
            <person name="Bandaranaike D."/>
            <person name="Bellair M."/>
            <person name="Blankenburg K."/>
            <person name="Chao H."/>
            <person name="Dinh H."/>
            <person name="Doddapaneni H."/>
            <person name="Downs B."/>
            <person name="Dugan-Rocha S."/>
            <person name="Elkadiri S."/>
            <person name="Gnanaolivu R.D."/>
            <person name="Hernandez B."/>
            <person name="Javaid M."/>
            <person name="Jayaseelan J.C."/>
            <person name="Lee S."/>
            <person name="Li M."/>
            <person name="Ming W."/>
            <person name="Munidasa M."/>
            <person name="Muniz J."/>
            <person name="Nguyen L."/>
            <person name="Ongeri F."/>
            <person name="Osuji N."/>
            <person name="Pu L.-L."/>
            <person name="Puazo M."/>
            <person name="Qu C."/>
            <person name="Quiroz J."/>
            <person name="Raj R."/>
            <person name="Weissenberger G."/>
            <person name="Xin Y."/>
            <person name="Zou X."/>
            <person name="Han Y."/>
            <person name="Richards S."/>
            <person name="Worley K."/>
            <person name="Muzny D."/>
            <person name="Gibbs R."/>
        </authorList>
    </citation>
    <scope>NUCLEOTIDE SEQUENCE</scope>
    <source>
        <strain evidence="5">Sampled in the wild</strain>
    </source>
</reference>
<proteinExistence type="inferred from homology"/>
<dbReference type="InterPro" id="IPR017996">
    <property type="entry name" value="MRJP/yellow-related"/>
</dbReference>
<dbReference type="OrthoDB" id="6583604at2759"/>
<keyword evidence="4" id="KW-0732">Signal</keyword>
<feature type="chain" id="PRO_5035451316" description="Bee-milk protein" evidence="4">
    <location>
        <begin position="23"/>
        <end position="372"/>
    </location>
</feature>
<evidence type="ECO:0000313" key="5">
    <source>
        <dbReference type="EMBL" id="KAG8240122.1"/>
    </source>
</evidence>
<comment type="caution">
    <text evidence="5">The sequence shown here is derived from an EMBL/GenBank/DDBJ whole genome shotgun (WGS) entry which is preliminary data.</text>
</comment>
<keyword evidence="3" id="KW-0964">Secreted</keyword>
<dbReference type="GO" id="GO:0005576">
    <property type="term" value="C:extracellular region"/>
    <property type="evidence" value="ECO:0007669"/>
    <property type="project" value="UniProtKB-SubCell"/>
</dbReference>
<dbReference type="Proteomes" id="UP000792457">
    <property type="component" value="Unassembled WGS sequence"/>
</dbReference>
<accession>A0A8K0KRZ0</accession>
<gene>
    <name evidence="5" type="ORF">J437_LFUL007299</name>
</gene>
<sequence length="372" mass="41161">MMLVNIGILLASALTFMHLAEAQEEVTWEGAYFDWPCNTIKKLFERNGKYNSRNVIATRFGIVKDQGILALPRFHPGNPVTLGKISLKNSACDPIIKPFPCWSFQEEGDCAALQNVVDIYVDVNEIVWALDIGVVNTLEEQPIRHCSPKVVGICSKSGKVFKSIDLANLVCPDSRLQYVVADVAEDGRTYLYISDAATRSLIVYDVHGSRGLRVLLPKAVTSGCGGNRDVLYLALVHKPGGKSVLYLTYLCSAHLFSIRTDYLRKGASNGRLVSHGLKPDKIIPLGTDGGEAIFFRYEGHNDVYRWDTNTCFSEESFEQVSADDSCLLATQIVPDYRKGRMRLLSSNFHDYLQGTIGCGAIQRISTVEGVPQ</sequence>
<dbReference type="PANTHER" id="PTHR10009">
    <property type="entry name" value="PROTEIN YELLOW-RELATED"/>
    <property type="match status" value="1"/>
</dbReference>
<dbReference type="InterPro" id="IPR011042">
    <property type="entry name" value="6-blade_b-propeller_TolB-like"/>
</dbReference>
<dbReference type="Gene3D" id="2.120.10.30">
    <property type="entry name" value="TolB, C-terminal domain"/>
    <property type="match status" value="1"/>
</dbReference>
<dbReference type="PANTHER" id="PTHR10009:SF8">
    <property type="entry name" value="IP19120P"/>
    <property type="match status" value="1"/>
</dbReference>